<name>A0ABS2CAB8_9NEIS</name>
<feature type="chain" id="PRO_5046737992" description="DUF2846 domain-containing protein" evidence="1">
    <location>
        <begin position="20"/>
        <end position="188"/>
    </location>
</feature>
<protein>
    <recommendedName>
        <fullName evidence="4">DUF2846 domain-containing protein</fullName>
    </recommendedName>
</protein>
<evidence type="ECO:0000313" key="2">
    <source>
        <dbReference type="EMBL" id="MBM5571081.1"/>
    </source>
</evidence>
<gene>
    <name evidence="2" type="ORF">GM173_05735</name>
</gene>
<keyword evidence="1" id="KW-0732">Signal</keyword>
<accession>A0ABS2CAB8</accession>
<reference evidence="2 3" key="1">
    <citation type="submission" date="2019-11" db="EMBL/GenBank/DDBJ databases">
        <title>Novel Deefgea species.</title>
        <authorList>
            <person name="Han J.-H."/>
        </authorList>
    </citation>
    <scope>NUCLEOTIDE SEQUENCE [LARGE SCALE GENOMIC DNA]</scope>
    <source>
        <strain evidence="2 3">LMG 24817</strain>
    </source>
</reference>
<organism evidence="2 3">
    <name type="scientific">Deefgea chitinilytica</name>
    <dbReference type="NCBI Taxonomy" id="570276"/>
    <lineage>
        <taxon>Bacteria</taxon>
        <taxon>Pseudomonadati</taxon>
        <taxon>Pseudomonadota</taxon>
        <taxon>Betaproteobacteria</taxon>
        <taxon>Neisseriales</taxon>
        <taxon>Chitinibacteraceae</taxon>
        <taxon>Deefgea</taxon>
    </lineage>
</organism>
<keyword evidence="3" id="KW-1185">Reference proteome</keyword>
<dbReference type="Proteomes" id="UP001195660">
    <property type="component" value="Unassembled WGS sequence"/>
</dbReference>
<evidence type="ECO:0000256" key="1">
    <source>
        <dbReference type="SAM" id="SignalP"/>
    </source>
</evidence>
<feature type="signal peptide" evidence="1">
    <location>
        <begin position="1"/>
        <end position="19"/>
    </location>
</feature>
<proteinExistence type="predicted"/>
<evidence type="ECO:0000313" key="3">
    <source>
        <dbReference type="Proteomes" id="UP001195660"/>
    </source>
</evidence>
<dbReference type="EMBL" id="WOFE01000002">
    <property type="protein sequence ID" value="MBM5571081.1"/>
    <property type="molecule type" value="Genomic_DNA"/>
</dbReference>
<dbReference type="RefSeq" id="WP_203570412.1">
    <property type="nucleotide sequence ID" value="NZ_WOFE01000002.1"/>
</dbReference>
<dbReference type="PROSITE" id="PS51257">
    <property type="entry name" value="PROKAR_LIPOPROTEIN"/>
    <property type="match status" value="1"/>
</dbReference>
<sequence length="188" mass="20558">MWRSLVLVLCLVIAGCASMRPPVENGRLTPPPGQGIAIIALTAQSFSDDTADLALHISGPAGRTSSFMRLSTDFIRAPGITHNSTGRLLVLPLPAGQYMITNATGSWRRDSSSSLFMREFINVEIQQPFHLAADEVVYLGQVHVNMNFRSDAVFSQNIERDFFDLKARSGVTDVSNIVIRPLNAATVR</sequence>
<comment type="caution">
    <text evidence="2">The sequence shown here is derived from an EMBL/GenBank/DDBJ whole genome shotgun (WGS) entry which is preliminary data.</text>
</comment>
<evidence type="ECO:0008006" key="4">
    <source>
        <dbReference type="Google" id="ProtNLM"/>
    </source>
</evidence>